<reference evidence="11 12" key="2">
    <citation type="submission" date="2023-10" db="EMBL/GenBank/DDBJ databases">
        <authorList>
            <person name="Choi B."/>
        </authorList>
    </citation>
    <scope>NUCLEOTIDE SEQUENCE [LARGE SCALE GENOMIC DNA]</scope>
    <source>
        <strain evidence="11 12">UMB0959</strain>
    </source>
</reference>
<evidence type="ECO:0000313" key="11">
    <source>
        <dbReference type="EMBL" id="WOS95938.1"/>
    </source>
</evidence>
<keyword evidence="2 8" id="KW-0812">Transmembrane</keyword>
<dbReference type="Pfam" id="PF00005">
    <property type="entry name" value="ABC_tran"/>
    <property type="match status" value="2"/>
</dbReference>
<dbReference type="RefSeq" id="WP_102167865.1">
    <property type="nucleotide sequence ID" value="NZ_CP136964.1"/>
</dbReference>
<evidence type="ECO:0000256" key="7">
    <source>
        <dbReference type="ARBA" id="ARBA00025074"/>
    </source>
</evidence>
<evidence type="ECO:0000259" key="9">
    <source>
        <dbReference type="PROSITE" id="PS50893"/>
    </source>
</evidence>
<dbReference type="InterPro" id="IPR011527">
    <property type="entry name" value="ABC1_TM_dom"/>
</dbReference>
<comment type="subcellular location">
    <subcellularLocation>
        <location evidence="1">Cell membrane</location>
        <topology evidence="1">Multi-pass membrane protein</topology>
    </subcellularLocation>
</comment>
<evidence type="ECO:0000256" key="5">
    <source>
        <dbReference type="ARBA" id="ARBA00022989"/>
    </source>
</evidence>
<evidence type="ECO:0000256" key="3">
    <source>
        <dbReference type="ARBA" id="ARBA00022741"/>
    </source>
</evidence>
<feature type="transmembrane region" description="Helical" evidence="8">
    <location>
        <begin position="118"/>
        <end position="141"/>
    </location>
</feature>
<evidence type="ECO:0000256" key="4">
    <source>
        <dbReference type="ARBA" id="ARBA00022840"/>
    </source>
</evidence>
<evidence type="ECO:0000256" key="1">
    <source>
        <dbReference type="ARBA" id="ARBA00004651"/>
    </source>
</evidence>
<dbReference type="GO" id="GO:0005524">
    <property type="term" value="F:ATP binding"/>
    <property type="evidence" value="ECO:0007669"/>
    <property type="project" value="UniProtKB-KW"/>
</dbReference>
<dbReference type="Gene3D" id="3.40.50.300">
    <property type="entry name" value="P-loop containing nucleotide triphosphate hydrolases"/>
    <property type="match status" value="1"/>
</dbReference>
<dbReference type="PROSITE" id="PS50893">
    <property type="entry name" value="ABC_TRANSPORTER_2"/>
    <property type="match status" value="1"/>
</dbReference>
<dbReference type="GO" id="GO:0034040">
    <property type="term" value="F:ATPase-coupled lipid transmembrane transporter activity"/>
    <property type="evidence" value="ECO:0007669"/>
    <property type="project" value="TreeGrafter"/>
</dbReference>
<dbReference type="Proteomes" id="UP000243626">
    <property type="component" value="Chromosome"/>
</dbReference>
<comment type="function">
    <text evidence="7">May be involved in multidrug export. Transmembrane domains (TMD) form a pore in the cell membrane and the ATP-binding domain (NBD) is responsible for energy generation.</text>
</comment>
<dbReference type="SMART" id="SM00382">
    <property type="entry name" value="AAA"/>
    <property type="match status" value="1"/>
</dbReference>
<dbReference type="GO" id="GO:0005886">
    <property type="term" value="C:plasma membrane"/>
    <property type="evidence" value="ECO:0007669"/>
    <property type="project" value="UniProtKB-SubCell"/>
</dbReference>
<dbReference type="InterPro" id="IPR003439">
    <property type="entry name" value="ABC_transporter-like_ATP-bd"/>
</dbReference>
<dbReference type="SUPFAM" id="SSF52540">
    <property type="entry name" value="P-loop containing nucleoside triphosphate hydrolases"/>
    <property type="match status" value="1"/>
</dbReference>
<name>A0AAF0YHE1_9STAP</name>
<feature type="domain" description="ABC transmembrane type-1" evidence="10">
    <location>
        <begin position="13"/>
        <end position="249"/>
    </location>
</feature>
<dbReference type="PANTHER" id="PTHR24221">
    <property type="entry name" value="ATP-BINDING CASSETTE SUB-FAMILY B"/>
    <property type="match status" value="1"/>
</dbReference>
<dbReference type="Gene3D" id="1.20.1560.10">
    <property type="entry name" value="ABC transporter type 1, transmembrane domain"/>
    <property type="match status" value="1"/>
</dbReference>
<dbReference type="InterPro" id="IPR039421">
    <property type="entry name" value="Type_1_exporter"/>
</dbReference>
<evidence type="ECO:0000256" key="8">
    <source>
        <dbReference type="SAM" id="Phobius"/>
    </source>
</evidence>
<protein>
    <submittedName>
        <fullName evidence="11">ATP-binding cassette domain-containing protein</fullName>
    </submittedName>
</protein>
<dbReference type="InterPro" id="IPR003593">
    <property type="entry name" value="AAA+_ATPase"/>
</dbReference>
<gene>
    <name evidence="11" type="ORF">CJ229_007575</name>
</gene>
<proteinExistence type="predicted"/>
<dbReference type="KEGG" id="nmy:CJ229_007575"/>
<dbReference type="SUPFAM" id="SSF90123">
    <property type="entry name" value="ABC transporter transmembrane region"/>
    <property type="match status" value="1"/>
</dbReference>
<dbReference type="PROSITE" id="PS50929">
    <property type="entry name" value="ABC_TM1F"/>
    <property type="match status" value="1"/>
</dbReference>
<reference evidence="12" key="1">
    <citation type="submission" date="2017-09" db="EMBL/GenBank/DDBJ databases">
        <title>Bacterial strain isolated from the female urinary microbiota.</title>
        <authorList>
            <person name="Thomas-White K."/>
            <person name="Kumar N."/>
            <person name="Forster S."/>
            <person name="Putonti C."/>
            <person name="Lawley T."/>
            <person name="Wolfe A.J."/>
        </authorList>
    </citation>
    <scope>NUCLEOTIDE SEQUENCE [LARGE SCALE GENOMIC DNA]</scope>
    <source>
        <strain evidence="12">UMB0959</strain>
    </source>
</reference>
<keyword evidence="4 11" id="KW-0067">ATP-binding</keyword>
<keyword evidence="6 8" id="KW-0472">Membrane</keyword>
<evidence type="ECO:0000259" key="10">
    <source>
        <dbReference type="PROSITE" id="PS50929"/>
    </source>
</evidence>
<feature type="transmembrane region" description="Helical" evidence="8">
    <location>
        <begin position="12"/>
        <end position="34"/>
    </location>
</feature>
<keyword evidence="5 8" id="KW-1133">Transmembrane helix</keyword>
<evidence type="ECO:0000256" key="6">
    <source>
        <dbReference type="ARBA" id="ARBA00023136"/>
    </source>
</evidence>
<dbReference type="InterPro" id="IPR036640">
    <property type="entry name" value="ABC1_TM_sf"/>
</dbReference>
<keyword evidence="3" id="KW-0547">Nucleotide-binding</keyword>
<evidence type="ECO:0000313" key="12">
    <source>
        <dbReference type="Proteomes" id="UP000243626"/>
    </source>
</evidence>
<feature type="transmembrane region" description="Helical" evidence="8">
    <location>
        <begin position="40"/>
        <end position="60"/>
    </location>
</feature>
<sequence>MNFLKNEQIKVYLSIILGILSGLVGVSIFGLSGYMISLSYFNPPLITIIFIIVIIKLFGLSKGAFKYFERIFSHEATFQMINRLRIDFLNQTLANHIKTRDVRLIERLNKHFDDIEGYYIRIVYPIVTAVSTVLIVIILSALVSTKLVIIFSVFSLFVLLVVPLIFKRVFERIYDEESDVESTLYLKVYSLIYGYTDFFINKEIDEKQHGIETLIERYNDKKFMRANITHIMRMTAQVLQIIGLSLIIYAVDDVLLLPMILLIFINVVELLVPVMQPVSEFSRVKETIKRIEGHSENERPFNEELSVKDLTFRYENSKRDVLKHVTLKVKRGEKHVIIGPSGSGKSTLLHHLITEDASVMPQFLDFYNGTLRDNLTMFGKNEIEADELKEYLDDFNLKELELDDYMYATRHMSAGEMKRLHAIRMILERKNTWIMDEPTARLNDILREKMWDLILKQETLIVVTHDLSHLDEFDFIHYLKDGEIVETITSHALKEESSEIKKITERFTFE</sequence>
<dbReference type="PANTHER" id="PTHR24221:SF654">
    <property type="entry name" value="ATP-BINDING CASSETTE SUB-FAMILY B MEMBER 6"/>
    <property type="match status" value="1"/>
</dbReference>
<dbReference type="EMBL" id="CP136964">
    <property type="protein sequence ID" value="WOS95938.1"/>
    <property type="molecule type" value="Genomic_DNA"/>
</dbReference>
<feature type="transmembrane region" description="Helical" evidence="8">
    <location>
        <begin position="147"/>
        <end position="166"/>
    </location>
</feature>
<dbReference type="AlphaFoldDB" id="A0AAF0YHE1"/>
<evidence type="ECO:0000256" key="2">
    <source>
        <dbReference type="ARBA" id="ARBA00022692"/>
    </source>
</evidence>
<feature type="domain" description="ABC transporter" evidence="9">
    <location>
        <begin position="305"/>
        <end position="506"/>
    </location>
</feature>
<dbReference type="InterPro" id="IPR027417">
    <property type="entry name" value="P-loop_NTPase"/>
</dbReference>
<organism evidence="11 12">
    <name type="scientific">Nosocomiicoccus massiliensis</name>
    <dbReference type="NCBI Taxonomy" id="1232430"/>
    <lineage>
        <taxon>Bacteria</taxon>
        <taxon>Bacillati</taxon>
        <taxon>Bacillota</taxon>
        <taxon>Bacilli</taxon>
        <taxon>Bacillales</taxon>
        <taxon>Staphylococcaceae</taxon>
        <taxon>Nosocomiicoccus</taxon>
    </lineage>
</organism>
<dbReference type="GO" id="GO:0016887">
    <property type="term" value="F:ATP hydrolysis activity"/>
    <property type="evidence" value="ECO:0007669"/>
    <property type="project" value="InterPro"/>
</dbReference>
<accession>A0AAF0YHE1</accession>
<dbReference type="GO" id="GO:0140359">
    <property type="term" value="F:ABC-type transporter activity"/>
    <property type="evidence" value="ECO:0007669"/>
    <property type="project" value="InterPro"/>
</dbReference>
<keyword evidence="12" id="KW-1185">Reference proteome</keyword>